<dbReference type="InterPro" id="IPR001296">
    <property type="entry name" value="Glyco_trans_1"/>
</dbReference>
<evidence type="ECO:0000259" key="2">
    <source>
        <dbReference type="Pfam" id="PF00534"/>
    </source>
</evidence>
<dbReference type="EMBL" id="JAVDXW010000001">
    <property type="protein sequence ID" value="MDR7300238.1"/>
    <property type="molecule type" value="Genomic_DNA"/>
</dbReference>
<dbReference type="SUPFAM" id="SSF53756">
    <property type="entry name" value="UDP-Glycosyltransferase/glycogen phosphorylase"/>
    <property type="match status" value="1"/>
</dbReference>
<dbReference type="PANTHER" id="PTHR12526:SF627">
    <property type="entry name" value="D-RHAMNOSYLTRANSFERASE WBPZ"/>
    <property type="match status" value="1"/>
</dbReference>
<dbReference type="Pfam" id="PF00534">
    <property type="entry name" value="Glycos_transf_1"/>
    <property type="match status" value="1"/>
</dbReference>
<keyword evidence="4" id="KW-1185">Reference proteome</keyword>
<name>A0AAE4CN31_9ACTN</name>
<dbReference type="AlphaFoldDB" id="A0AAE4CN31"/>
<evidence type="ECO:0000313" key="4">
    <source>
        <dbReference type="Proteomes" id="UP001180845"/>
    </source>
</evidence>
<organism evidence="3 4">
    <name type="scientific">Haloactinomyces albus</name>
    <dbReference type="NCBI Taxonomy" id="1352928"/>
    <lineage>
        <taxon>Bacteria</taxon>
        <taxon>Bacillati</taxon>
        <taxon>Actinomycetota</taxon>
        <taxon>Actinomycetes</taxon>
        <taxon>Actinopolysporales</taxon>
        <taxon>Actinopolysporaceae</taxon>
        <taxon>Haloactinomyces</taxon>
    </lineage>
</organism>
<feature type="domain" description="Glycosyl transferase family 1" evidence="2">
    <location>
        <begin position="202"/>
        <end position="296"/>
    </location>
</feature>
<dbReference type="Proteomes" id="UP001180845">
    <property type="component" value="Unassembled WGS sequence"/>
</dbReference>
<sequence>MRILAWHVHGAWSTAFVRGDHTYLVPVTPNRDADGRGRALTYTWPSNAVEVTPDQLRDEDVDVVVLQRPHEVELTEKWLGRRPGIDVPAVFVEHDTPRGEVAGTRHPLAERSDIPLVHVTHFNEMFWDCGRAPTTVIEHGIVDPGHRYTGELERVGVVINEPVRRARITGADLLPSFASTAPMDLYGMRVEGVPARFGIGRDRIAVHEDLPQPRMHAALAARRVYLHPFRWTSLGLSLVEAMHLGMPVVALAATEAVEAVPSEAGVVSTRLDVLTRAIREFLGDAERAEQAGRAARAAARRKYSLERFLAAWDGLLQEVSR</sequence>
<dbReference type="GO" id="GO:0016757">
    <property type="term" value="F:glycosyltransferase activity"/>
    <property type="evidence" value="ECO:0007669"/>
    <property type="project" value="InterPro"/>
</dbReference>
<dbReference type="PANTHER" id="PTHR12526">
    <property type="entry name" value="GLYCOSYLTRANSFERASE"/>
    <property type="match status" value="1"/>
</dbReference>
<evidence type="ECO:0000256" key="1">
    <source>
        <dbReference type="ARBA" id="ARBA00022679"/>
    </source>
</evidence>
<protein>
    <recommendedName>
        <fullName evidence="2">Glycosyl transferase family 1 domain-containing protein</fullName>
    </recommendedName>
</protein>
<dbReference type="RefSeq" id="WP_310268667.1">
    <property type="nucleotide sequence ID" value="NZ_JAVDXW010000001.1"/>
</dbReference>
<gene>
    <name evidence="3" type="ORF">JOF55_000419</name>
</gene>
<comment type="caution">
    <text evidence="3">The sequence shown here is derived from an EMBL/GenBank/DDBJ whole genome shotgun (WGS) entry which is preliminary data.</text>
</comment>
<dbReference type="Gene3D" id="3.40.50.2000">
    <property type="entry name" value="Glycogen Phosphorylase B"/>
    <property type="match status" value="1"/>
</dbReference>
<proteinExistence type="predicted"/>
<accession>A0AAE4CN31</accession>
<keyword evidence="1" id="KW-0808">Transferase</keyword>
<reference evidence="3" key="1">
    <citation type="submission" date="2023-07" db="EMBL/GenBank/DDBJ databases">
        <title>Sequencing the genomes of 1000 actinobacteria strains.</title>
        <authorList>
            <person name="Klenk H.-P."/>
        </authorList>
    </citation>
    <scope>NUCLEOTIDE SEQUENCE</scope>
    <source>
        <strain evidence="3">DSM 45977</strain>
    </source>
</reference>
<evidence type="ECO:0000313" key="3">
    <source>
        <dbReference type="EMBL" id="MDR7300238.1"/>
    </source>
</evidence>